<dbReference type="SUPFAM" id="SSF52096">
    <property type="entry name" value="ClpP/crotonase"/>
    <property type="match status" value="1"/>
</dbReference>
<protein>
    <submittedName>
        <fullName evidence="4">Related to Enoyl-CoA hydratase</fullName>
    </submittedName>
</protein>
<dbReference type="PANTHER" id="PTHR11941">
    <property type="entry name" value="ENOYL-COA HYDRATASE-RELATED"/>
    <property type="match status" value="1"/>
</dbReference>
<dbReference type="InterPro" id="IPR001753">
    <property type="entry name" value="Enoyl-CoA_hydra/iso"/>
</dbReference>
<evidence type="ECO:0000313" key="5">
    <source>
        <dbReference type="Proteomes" id="UP000324022"/>
    </source>
</evidence>
<dbReference type="InterPro" id="IPR014748">
    <property type="entry name" value="Enoyl-CoA_hydra_C"/>
</dbReference>
<dbReference type="AlphaFoldDB" id="A0A5C3EBI7"/>
<evidence type="ECO:0000256" key="3">
    <source>
        <dbReference type="RuleBase" id="RU003707"/>
    </source>
</evidence>
<keyword evidence="5" id="KW-1185">Reference proteome</keyword>
<dbReference type="GO" id="GO:0016836">
    <property type="term" value="F:hydro-lyase activity"/>
    <property type="evidence" value="ECO:0007669"/>
    <property type="project" value="UniProtKB-ARBA"/>
</dbReference>
<evidence type="ECO:0000256" key="1">
    <source>
        <dbReference type="ARBA" id="ARBA00005254"/>
    </source>
</evidence>
<dbReference type="GO" id="GO:0005739">
    <property type="term" value="C:mitochondrion"/>
    <property type="evidence" value="ECO:0007669"/>
    <property type="project" value="TreeGrafter"/>
</dbReference>
<accession>A0A5C3EBI7</accession>
<evidence type="ECO:0000256" key="2">
    <source>
        <dbReference type="ARBA" id="ARBA00023239"/>
    </source>
</evidence>
<dbReference type="FunFam" id="3.90.226.10:FF:000009">
    <property type="entry name" value="Carnitinyl-CoA dehydratase"/>
    <property type="match status" value="1"/>
</dbReference>
<dbReference type="Gene3D" id="3.90.226.10">
    <property type="entry name" value="2-enoyl-CoA Hydratase, Chain A, domain 1"/>
    <property type="match status" value="1"/>
</dbReference>
<comment type="similarity">
    <text evidence="1 3">Belongs to the enoyl-CoA hydratase/isomerase family.</text>
</comment>
<dbReference type="Gene3D" id="1.10.12.10">
    <property type="entry name" value="Lyase 2-enoyl-coa Hydratase, Chain A, domain 2"/>
    <property type="match status" value="1"/>
</dbReference>
<dbReference type="Pfam" id="PF00378">
    <property type="entry name" value="ECH_1"/>
    <property type="match status" value="1"/>
</dbReference>
<dbReference type="Proteomes" id="UP000324022">
    <property type="component" value="Unassembled WGS sequence"/>
</dbReference>
<dbReference type="CDD" id="cd06558">
    <property type="entry name" value="crotonase-like"/>
    <property type="match status" value="1"/>
</dbReference>
<dbReference type="InterPro" id="IPR018376">
    <property type="entry name" value="Enoyl-CoA_hyd/isom_CS"/>
</dbReference>
<keyword evidence="2" id="KW-0456">Lyase</keyword>
<name>A0A5C3EBI7_9BASI</name>
<proteinExistence type="inferred from homology"/>
<dbReference type="InterPro" id="IPR029045">
    <property type="entry name" value="ClpP/crotonase-like_dom_sf"/>
</dbReference>
<dbReference type="EMBL" id="OOIN01000018">
    <property type="protein sequence ID" value="SPO27550.1"/>
    <property type="molecule type" value="Genomic_DNA"/>
</dbReference>
<evidence type="ECO:0000313" key="4">
    <source>
        <dbReference type="EMBL" id="SPO27550.1"/>
    </source>
</evidence>
<dbReference type="GO" id="GO:0006635">
    <property type="term" value="P:fatty acid beta-oxidation"/>
    <property type="evidence" value="ECO:0007669"/>
    <property type="project" value="TreeGrafter"/>
</dbReference>
<dbReference type="PROSITE" id="PS00166">
    <property type="entry name" value="ENOYL_COA_HYDRATASE"/>
    <property type="match status" value="1"/>
</dbReference>
<gene>
    <name evidence="4" type="ORF">UTRI_05665_B</name>
</gene>
<organism evidence="4 5">
    <name type="scientific">Ustilago trichophora</name>
    <dbReference type="NCBI Taxonomy" id="86804"/>
    <lineage>
        <taxon>Eukaryota</taxon>
        <taxon>Fungi</taxon>
        <taxon>Dikarya</taxon>
        <taxon>Basidiomycota</taxon>
        <taxon>Ustilaginomycotina</taxon>
        <taxon>Ustilaginomycetes</taxon>
        <taxon>Ustilaginales</taxon>
        <taxon>Ustilaginaceae</taxon>
        <taxon>Ustilago</taxon>
    </lineage>
</organism>
<dbReference type="FunFam" id="1.10.12.10:FF:000001">
    <property type="entry name" value="Probable enoyl-CoA hydratase, mitochondrial"/>
    <property type="match status" value="1"/>
</dbReference>
<sequence>MTASPLAFLTPDPSSELAGVYHLILNRPGARNAISRALLQEVTGCLRVLLRKISNPSVAEPLPRVLILRANGPTFCAGADLKERKGMSETEVVGFLRDLRQMLDQVEKLPIPTVAAMDGAALGGGLELALACDFRIAAESVEKIGFPEVKLGIIPGAGGTQRAPRIIGMQRAKELIYTGIQLNATQAKELGLIDHVAPGASCLKLCQELAQQMIPSAPLALRAAKMAISMGANVELARGLDFEWACYEPLLETKDRREALDAFQQKRKPVFTGK</sequence>
<dbReference type="OrthoDB" id="410701at2759"/>
<dbReference type="PANTHER" id="PTHR11941:SF171">
    <property type="entry name" value="SD19268P"/>
    <property type="match status" value="1"/>
</dbReference>
<reference evidence="4 5" key="1">
    <citation type="submission" date="2018-03" db="EMBL/GenBank/DDBJ databases">
        <authorList>
            <person name="Guldener U."/>
        </authorList>
    </citation>
    <scope>NUCLEOTIDE SEQUENCE [LARGE SCALE GENOMIC DNA]</scope>
    <source>
        <strain evidence="4 5">NBRC100155</strain>
    </source>
</reference>